<dbReference type="InterPro" id="IPR009835">
    <property type="entry name" value="SrtB"/>
</dbReference>
<dbReference type="MEROPS" id="C60.002"/>
<dbReference type="EMBL" id="AGEI01000023">
    <property type="protein sequence ID" value="EHR33484.1"/>
    <property type="molecule type" value="Genomic_DNA"/>
</dbReference>
<dbReference type="InterPro" id="IPR005754">
    <property type="entry name" value="Sortase"/>
</dbReference>
<comment type="caution">
    <text evidence="3">The sequence shown here is derived from an EMBL/GenBank/DDBJ whole genome shotgun (WGS) entry which is preliminary data.</text>
</comment>
<evidence type="ECO:0000313" key="3">
    <source>
        <dbReference type="EMBL" id="EHR33484.1"/>
    </source>
</evidence>
<evidence type="ECO:0000256" key="1">
    <source>
        <dbReference type="ARBA" id="ARBA00022801"/>
    </source>
</evidence>
<dbReference type="RefSeq" id="WP_005398747.1">
    <property type="nucleotide sequence ID" value="NZ_JH601088.1"/>
</dbReference>
<keyword evidence="2" id="KW-0472">Membrane</keyword>
<evidence type="ECO:0000313" key="4">
    <source>
        <dbReference type="Proteomes" id="UP000004191"/>
    </source>
</evidence>
<protein>
    <submittedName>
        <fullName evidence="3">SrtB family sortase</fullName>
    </submittedName>
</protein>
<dbReference type="Pfam" id="PF04203">
    <property type="entry name" value="Sortase"/>
    <property type="match status" value="1"/>
</dbReference>
<dbReference type="Proteomes" id="UP000004191">
    <property type="component" value="Unassembled WGS sequence"/>
</dbReference>
<dbReference type="PATRIC" id="fig|883114.3.peg.1222"/>
<dbReference type="HOGENOM" id="CLU_034078_3_0_9"/>
<reference evidence="3 4" key="1">
    <citation type="submission" date="2012-01" db="EMBL/GenBank/DDBJ databases">
        <title>The Genome Sequence of Helcococcus kunzii ATCC 51366.</title>
        <authorList>
            <consortium name="The Broad Institute Genome Sequencing Platform"/>
            <person name="Earl A."/>
            <person name="Ward D."/>
            <person name="Feldgarden M."/>
            <person name="Gevers D."/>
            <person name="Huys G."/>
            <person name="Young S.K."/>
            <person name="Zeng Q."/>
            <person name="Gargeya S."/>
            <person name="Fitzgerald M."/>
            <person name="Haas B."/>
            <person name="Abouelleil A."/>
            <person name="Alvarado L."/>
            <person name="Arachchi H.M."/>
            <person name="Berlin A."/>
            <person name="Chapman S.B."/>
            <person name="Gearin G."/>
            <person name="Goldberg J."/>
            <person name="Griggs A."/>
            <person name="Gujja S."/>
            <person name="Hansen M."/>
            <person name="Heiman D."/>
            <person name="Howarth C."/>
            <person name="Larimer J."/>
            <person name="Lui A."/>
            <person name="MacDonald P.J.P."/>
            <person name="McCowen C."/>
            <person name="Montmayeur A."/>
            <person name="Murphy C."/>
            <person name="Neiman D."/>
            <person name="Pearson M."/>
            <person name="Priest M."/>
            <person name="Roberts A."/>
            <person name="Saif S."/>
            <person name="Shea T."/>
            <person name="Sisk P."/>
            <person name="Stolte C."/>
            <person name="Sykes S."/>
            <person name="Wortman J."/>
            <person name="Nusbaum C."/>
            <person name="Birren B."/>
        </authorList>
    </citation>
    <scope>NUCLEOTIDE SEQUENCE [LARGE SCALE GENOMIC DNA]</scope>
    <source>
        <strain evidence="3 4">ATCC 51366</strain>
    </source>
</reference>
<keyword evidence="2" id="KW-0812">Transmembrane</keyword>
<dbReference type="eggNOG" id="COG4509">
    <property type="taxonomic scope" value="Bacteria"/>
</dbReference>
<dbReference type="OrthoDB" id="9806013at2"/>
<sequence length="289" mass="33796">MNKKKKNIVLTIVQLVLVAIIIYSLYNIGSYYYQNYKSTKALKKITEEVSSIEENILNKSDVAGINNVTGVKNSTGNKDENKEEINIPKKSRDQVAKEVVAKLKERNKDIIGYIKVEGVKIDYPILYTKEDNDYYLFRDLDGNWSRPGNIFLNGWNNPDFSDMNTTVFGHNLRTNPEKYAPMFKLILNFDNEEFVNSKKEHIIEIYTEEGYKKYRIFSGYYSNISNDYMEANRDKRIWVDYLKNIKNKSTHDFGVDYKFSEDTKIVTLSTCDNDTDEGRYVVHAYEIEE</sequence>
<dbReference type="STRING" id="883114.HMPREF9709_01232"/>
<dbReference type="InterPro" id="IPR023365">
    <property type="entry name" value="Sortase_dom-sf"/>
</dbReference>
<name>H3NPH1_9FIRM</name>
<evidence type="ECO:0000256" key="2">
    <source>
        <dbReference type="SAM" id="Phobius"/>
    </source>
</evidence>
<proteinExistence type="predicted"/>
<keyword evidence="4" id="KW-1185">Reference proteome</keyword>
<dbReference type="Gene3D" id="2.40.260.10">
    <property type="entry name" value="Sortase"/>
    <property type="match status" value="1"/>
</dbReference>
<feature type="transmembrane region" description="Helical" evidence="2">
    <location>
        <begin position="7"/>
        <end position="26"/>
    </location>
</feature>
<dbReference type="CDD" id="cd05826">
    <property type="entry name" value="Sortase_B"/>
    <property type="match status" value="1"/>
</dbReference>
<dbReference type="GO" id="GO:0016787">
    <property type="term" value="F:hydrolase activity"/>
    <property type="evidence" value="ECO:0007669"/>
    <property type="project" value="UniProtKB-KW"/>
</dbReference>
<dbReference type="AlphaFoldDB" id="H3NPH1"/>
<keyword evidence="2" id="KW-1133">Transmembrane helix</keyword>
<accession>H3NPH1</accession>
<keyword evidence="1" id="KW-0378">Hydrolase</keyword>
<organism evidence="3 4">
    <name type="scientific">Helcococcus kunzii ATCC 51366</name>
    <dbReference type="NCBI Taxonomy" id="883114"/>
    <lineage>
        <taxon>Bacteria</taxon>
        <taxon>Bacillati</taxon>
        <taxon>Bacillota</taxon>
        <taxon>Tissierellia</taxon>
        <taxon>Tissierellales</taxon>
        <taxon>Peptoniphilaceae</taxon>
        <taxon>Helcococcus</taxon>
    </lineage>
</organism>
<gene>
    <name evidence="3" type="ORF">HMPREF9709_01232</name>
</gene>
<dbReference type="GeneID" id="96999207"/>
<dbReference type="SUPFAM" id="SSF63817">
    <property type="entry name" value="Sortase"/>
    <property type="match status" value="1"/>
</dbReference>